<keyword evidence="1" id="KW-1133">Transmembrane helix</keyword>
<reference evidence="2 3" key="1">
    <citation type="submission" date="2017-04" db="EMBL/GenBank/DDBJ databases">
        <title>Genome Announcement: Closed genomes of Ralstonia solanacearum strains K60, UW551, and UW700.</title>
        <authorList>
            <person name="Hayes M."/>
            <person name="Macintyre A.M."/>
            <person name="Allen C."/>
        </authorList>
    </citation>
    <scope>NUCLEOTIDE SEQUENCE [LARGE SCALE GENOMIC DNA]</scope>
    <source>
        <strain evidence="2 3">UW25</strain>
    </source>
</reference>
<dbReference type="RefSeq" id="WP_003268965.1">
    <property type="nucleotide sequence ID" value="NZ_NCTK01000001.1"/>
</dbReference>
<dbReference type="AlphaFoldDB" id="A0AAP7ZKZ3"/>
<accession>A0AAP7ZKZ3</accession>
<sequence>MQTFSMTAFGALLLGSSVALALRLAFTDIDLGQFSNLIWFSAFIGAGIGAGVSTYLKRKRETK</sequence>
<feature type="transmembrane region" description="Helical" evidence="1">
    <location>
        <begin position="37"/>
        <end position="56"/>
    </location>
</feature>
<evidence type="ECO:0000313" key="3">
    <source>
        <dbReference type="Proteomes" id="UP000216164"/>
    </source>
</evidence>
<name>A0AAP7ZKZ3_RALSL</name>
<proteinExistence type="predicted"/>
<keyword evidence="1" id="KW-0812">Transmembrane</keyword>
<evidence type="ECO:0008006" key="4">
    <source>
        <dbReference type="Google" id="ProtNLM"/>
    </source>
</evidence>
<protein>
    <recommendedName>
        <fullName evidence="4">Transmembrane protein</fullName>
    </recommendedName>
</protein>
<gene>
    <name evidence="2" type="ORF">B7R77_04095</name>
</gene>
<keyword evidence="1" id="KW-0472">Membrane</keyword>
<comment type="caution">
    <text evidence="2">The sequence shown here is derived from an EMBL/GenBank/DDBJ whole genome shotgun (WGS) entry which is preliminary data.</text>
</comment>
<evidence type="ECO:0000313" key="2">
    <source>
        <dbReference type="EMBL" id="OYQ12520.1"/>
    </source>
</evidence>
<evidence type="ECO:0000256" key="1">
    <source>
        <dbReference type="SAM" id="Phobius"/>
    </source>
</evidence>
<organism evidence="2 3">
    <name type="scientific">Ralstonia solanacearum K60</name>
    <dbReference type="NCBI Taxonomy" id="1091042"/>
    <lineage>
        <taxon>Bacteria</taxon>
        <taxon>Pseudomonadati</taxon>
        <taxon>Pseudomonadota</taxon>
        <taxon>Betaproteobacteria</taxon>
        <taxon>Burkholderiales</taxon>
        <taxon>Burkholderiaceae</taxon>
        <taxon>Ralstonia</taxon>
        <taxon>Ralstonia solanacearum species complex</taxon>
    </lineage>
</organism>
<dbReference type="Proteomes" id="UP000216164">
    <property type="component" value="Unassembled WGS sequence"/>
</dbReference>
<dbReference type="EMBL" id="NCTK01000001">
    <property type="protein sequence ID" value="OYQ12520.1"/>
    <property type="molecule type" value="Genomic_DNA"/>
</dbReference>